<name>A0A0D2KRP1_9EURO</name>
<keyword evidence="8" id="KW-1185">Reference proteome</keyword>
<dbReference type="AlphaFoldDB" id="A0A0D2KRP1"/>
<reference evidence="7 8" key="1">
    <citation type="submission" date="2015-01" db="EMBL/GenBank/DDBJ databases">
        <title>The Genome Sequence of Fonsecaea multimorphosa CBS 102226.</title>
        <authorList>
            <consortium name="The Broad Institute Genomics Platform"/>
            <person name="Cuomo C."/>
            <person name="de Hoog S."/>
            <person name="Gorbushina A."/>
            <person name="Stielow B."/>
            <person name="Teixiera M."/>
            <person name="Abouelleil A."/>
            <person name="Chapman S.B."/>
            <person name="Priest M."/>
            <person name="Young S.K."/>
            <person name="Wortman J."/>
            <person name="Nusbaum C."/>
            <person name="Birren B."/>
        </authorList>
    </citation>
    <scope>NUCLEOTIDE SEQUENCE [LARGE SCALE GENOMIC DNA]</scope>
    <source>
        <strain evidence="7 8">CBS 102226</strain>
    </source>
</reference>
<dbReference type="Proteomes" id="UP000053411">
    <property type="component" value="Unassembled WGS sequence"/>
</dbReference>
<feature type="compositionally biased region" description="Polar residues" evidence="5">
    <location>
        <begin position="140"/>
        <end position="152"/>
    </location>
</feature>
<dbReference type="PANTHER" id="PTHR15549">
    <property type="entry name" value="PAIRED IMMUNOGLOBULIN-LIKE TYPE 2 RECEPTOR"/>
    <property type="match status" value="1"/>
</dbReference>
<evidence type="ECO:0000256" key="3">
    <source>
        <dbReference type="ARBA" id="ARBA00022989"/>
    </source>
</evidence>
<evidence type="ECO:0000256" key="2">
    <source>
        <dbReference type="ARBA" id="ARBA00022692"/>
    </source>
</evidence>
<dbReference type="EMBL" id="KN848069">
    <property type="protein sequence ID" value="KIX99363.1"/>
    <property type="molecule type" value="Genomic_DNA"/>
</dbReference>
<protein>
    <recommendedName>
        <fullName evidence="9">Mid2 domain-containing protein</fullName>
    </recommendedName>
</protein>
<dbReference type="GeneID" id="27710685"/>
<dbReference type="RefSeq" id="XP_016633486.1">
    <property type="nucleotide sequence ID" value="XM_016775443.1"/>
</dbReference>
<sequence>MSSTAQDQQNIFLNPPTNGVNNDFTLNPTYVQGSTITLQWQTTYPATDLVIWQNNNPDSQLLAADITTTSLSWTVGTGENPPFDLSNGTVFFFQMYNSSTTTFFSSHYFNVSDPSLASASATASSSTTTTSLPAAISSTQAPTSSQGGNPLKTSAIATSSATTTPTSSADSSSGHGDSSNSKLGEGLGLGIGVCVLLIALAGLLWYFFRRRGRSQHAPSKTDLLQPETTSVYPQGGGAGYDPRPSPYHRYELGSKEPSTQAELDGGGTMKAV</sequence>
<evidence type="ECO:0000313" key="8">
    <source>
        <dbReference type="Proteomes" id="UP000053411"/>
    </source>
</evidence>
<evidence type="ECO:0000256" key="5">
    <source>
        <dbReference type="SAM" id="MobiDB-lite"/>
    </source>
</evidence>
<accession>A0A0D2KRP1</accession>
<comment type="subcellular location">
    <subcellularLocation>
        <location evidence="1">Membrane</location>
        <topology evidence="1">Single-pass membrane protein</topology>
    </subcellularLocation>
</comment>
<keyword evidence="4 6" id="KW-0472">Membrane</keyword>
<evidence type="ECO:0000256" key="4">
    <source>
        <dbReference type="ARBA" id="ARBA00023136"/>
    </source>
</evidence>
<dbReference type="STRING" id="1442371.A0A0D2KRP1"/>
<keyword evidence="3 6" id="KW-1133">Transmembrane helix</keyword>
<dbReference type="InterPro" id="IPR051694">
    <property type="entry name" value="Immunoregulatory_rcpt-like"/>
</dbReference>
<organism evidence="7 8">
    <name type="scientific">Fonsecaea multimorphosa CBS 102226</name>
    <dbReference type="NCBI Taxonomy" id="1442371"/>
    <lineage>
        <taxon>Eukaryota</taxon>
        <taxon>Fungi</taxon>
        <taxon>Dikarya</taxon>
        <taxon>Ascomycota</taxon>
        <taxon>Pezizomycotina</taxon>
        <taxon>Eurotiomycetes</taxon>
        <taxon>Chaetothyriomycetidae</taxon>
        <taxon>Chaetothyriales</taxon>
        <taxon>Herpotrichiellaceae</taxon>
        <taxon>Fonsecaea</taxon>
    </lineage>
</organism>
<dbReference type="GO" id="GO:0071944">
    <property type="term" value="C:cell periphery"/>
    <property type="evidence" value="ECO:0007669"/>
    <property type="project" value="UniProtKB-ARBA"/>
</dbReference>
<dbReference type="PANTHER" id="PTHR15549:SF26">
    <property type="entry name" value="AXIAL BUDDING PATTERN PROTEIN 2-RELATED"/>
    <property type="match status" value="1"/>
</dbReference>
<keyword evidence="2 6" id="KW-0812">Transmembrane</keyword>
<dbReference type="VEuPathDB" id="FungiDB:Z520_04939"/>
<evidence type="ECO:0000256" key="6">
    <source>
        <dbReference type="SAM" id="Phobius"/>
    </source>
</evidence>
<feature type="region of interest" description="Disordered" evidence="5">
    <location>
        <begin position="134"/>
        <end position="153"/>
    </location>
</feature>
<feature type="transmembrane region" description="Helical" evidence="6">
    <location>
        <begin position="187"/>
        <end position="208"/>
    </location>
</feature>
<feature type="region of interest" description="Disordered" evidence="5">
    <location>
        <begin position="158"/>
        <end position="181"/>
    </location>
</feature>
<evidence type="ECO:0008006" key="9">
    <source>
        <dbReference type="Google" id="ProtNLM"/>
    </source>
</evidence>
<dbReference type="GO" id="GO:0016020">
    <property type="term" value="C:membrane"/>
    <property type="evidence" value="ECO:0007669"/>
    <property type="project" value="UniProtKB-SubCell"/>
</dbReference>
<gene>
    <name evidence="7" type="ORF">Z520_04939</name>
</gene>
<evidence type="ECO:0000256" key="1">
    <source>
        <dbReference type="ARBA" id="ARBA00004167"/>
    </source>
</evidence>
<evidence type="ECO:0000313" key="7">
    <source>
        <dbReference type="EMBL" id="KIX99363.1"/>
    </source>
</evidence>
<dbReference type="OrthoDB" id="5390143at2759"/>
<feature type="region of interest" description="Disordered" evidence="5">
    <location>
        <begin position="216"/>
        <end position="272"/>
    </location>
</feature>
<proteinExistence type="predicted"/>